<evidence type="ECO:0000313" key="3">
    <source>
        <dbReference type="EMBL" id="REH39292.1"/>
    </source>
</evidence>
<dbReference type="PANTHER" id="PTHR48079">
    <property type="entry name" value="PROTEIN YEEZ"/>
    <property type="match status" value="1"/>
</dbReference>
<organism evidence="3 4">
    <name type="scientific">Kutzneria buriramensis</name>
    <dbReference type="NCBI Taxonomy" id="1045776"/>
    <lineage>
        <taxon>Bacteria</taxon>
        <taxon>Bacillati</taxon>
        <taxon>Actinomycetota</taxon>
        <taxon>Actinomycetes</taxon>
        <taxon>Pseudonocardiales</taxon>
        <taxon>Pseudonocardiaceae</taxon>
        <taxon>Kutzneria</taxon>
    </lineage>
</organism>
<dbReference type="GO" id="GO:0005737">
    <property type="term" value="C:cytoplasm"/>
    <property type="evidence" value="ECO:0007669"/>
    <property type="project" value="TreeGrafter"/>
</dbReference>
<evidence type="ECO:0000259" key="2">
    <source>
        <dbReference type="Pfam" id="PF01370"/>
    </source>
</evidence>
<accession>A0A3E0H760</accession>
<keyword evidence="4" id="KW-1185">Reference proteome</keyword>
<dbReference type="Pfam" id="PF01370">
    <property type="entry name" value="Epimerase"/>
    <property type="match status" value="1"/>
</dbReference>
<dbReference type="Proteomes" id="UP000256269">
    <property type="component" value="Unassembled WGS sequence"/>
</dbReference>
<protein>
    <submittedName>
        <fullName evidence="3">Nucleoside-diphosphate-sugar epimerase</fullName>
    </submittedName>
</protein>
<feature type="compositionally biased region" description="Low complexity" evidence="1">
    <location>
        <begin position="329"/>
        <end position="344"/>
    </location>
</feature>
<feature type="domain" description="NAD-dependent epimerase/dehydratase" evidence="2">
    <location>
        <begin position="1"/>
        <end position="234"/>
    </location>
</feature>
<gene>
    <name evidence="3" type="ORF">BCF44_113147</name>
</gene>
<dbReference type="InterPro" id="IPR051783">
    <property type="entry name" value="NAD(P)-dependent_oxidoreduct"/>
</dbReference>
<dbReference type="InterPro" id="IPR001509">
    <property type="entry name" value="Epimerase_deHydtase"/>
</dbReference>
<dbReference type="InterPro" id="IPR036291">
    <property type="entry name" value="NAD(P)-bd_dom_sf"/>
</dbReference>
<evidence type="ECO:0000313" key="4">
    <source>
        <dbReference type="Proteomes" id="UP000256269"/>
    </source>
</evidence>
<dbReference type="EMBL" id="QUNO01000013">
    <property type="protein sequence ID" value="REH39292.1"/>
    <property type="molecule type" value="Genomic_DNA"/>
</dbReference>
<dbReference type="Gene3D" id="3.40.50.720">
    <property type="entry name" value="NAD(P)-binding Rossmann-like Domain"/>
    <property type="match status" value="1"/>
</dbReference>
<dbReference type="PANTHER" id="PTHR48079:SF6">
    <property type="entry name" value="NAD(P)-BINDING DOMAIN-CONTAINING PROTEIN-RELATED"/>
    <property type="match status" value="1"/>
</dbReference>
<dbReference type="AlphaFoldDB" id="A0A3E0H760"/>
<name>A0A3E0H760_9PSEU</name>
<sequence length="350" mass="37694">MTGASGNVGTALLRALRRDGYWQVTGVARHLPDRSRPPYDVAEWVACDVGEPEATDRLAEVFAGASAVVHLVWAIHPARDDPPMQRTNLAGSRHVLAATAWAEVPHLVAASSVAAYAAPDRWTRVAEDWPCEGIPHSAYSRGKVTFERMLDEFAAGHHDRTVARVRPCAVLQHDAGGEFARWLLSPLLPERVIGQSWLPLPWWTDLRLQVVHAQDVAAALRSILVRGASGAFNLAAEPVLSGADLARPFGGGPRIPVPRAAGCALAGLTWRLGLQPLHPGWLALADKAALVQTDRARRVLGWRPERDAREVLDEMAAGLRAGAGTGSHPLRPLARAGRLGLGRPTHQSQA</sequence>
<dbReference type="SUPFAM" id="SSF51735">
    <property type="entry name" value="NAD(P)-binding Rossmann-fold domains"/>
    <property type="match status" value="1"/>
</dbReference>
<feature type="region of interest" description="Disordered" evidence="1">
    <location>
        <begin position="322"/>
        <end position="350"/>
    </location>
</feature>
<reference evidence="3 4" key="1">
    <citation type="submission" date="2018-08" db="EMBL/GenBank/DDBJ databases">
        <title>Genomic Encyclopedia of Archaeal and Bacterial Type Strains, Phase II (KMG-II): from individual species to whole genera.</title>
        <authorList>
            <person name="Goeker M."/>
        </authorList>
    </citation>
    <scope>NUCLEOTIDE SEQUENCE [LARGE SCALE GENOMIC DNA]</scope>
    <source>
        <strain evidence="3 4">DSM 45791</strain>
    </source>
</reference>
<dbReference type="GO" id="GO:0004029">
    <property type="term" value="F:aldehyde dehydrogenase (NAD+) activity"/>
    <property type="evidence" value="ECO:0007669"/>
    <property type="project" value="TreeGrafter"/>
</dbReference>
<comment type="caution">
    <text evidence="3">The sequence shown here is derived from an EMBL/GenBank/DDBJ whole genome shotgun (WGS) entry which is preliminary data.</text>
</comment>
<evidence type="ECO:0000256" key="1">
    <source>
        <dbReference type="SAM" id="MobiDB-lite"/>
    </source>
</evidence>
<proteinExistence type="predicted"/>